<dbReference type="SUPFAM" id="SSF53474">
    <property type="entry name" value="alpha/beta-Hydrolases"/>
    <property type="match status" value="1"/>
</dbReference>
<organism evidence="3 4">
    <name type="scientific">Alkalicoccobacillus murimartini</name>
    <dbReference type="NCBI Taxonomy" id="171685"/>
    <lineage>
        <taxon>Bacteria</taxon>
        <taxon>Bacillati</taxon>
        <taxon>Bacillota</taxon>
        <taxon>Bacilli</taxon>
        <taxon>Bacillales</taxon>
        <taxon>Bacillaceae</taxon>
        <taxon>Alkalicoccobacillus</taxon>
    </lineage>
</organism>
<evidence type="ECO:0000313" key="4">
    <source>
        <dbReference type="Proteomes" id="UP001225034"/>
    </source>
</evidence>
<dbReference type="Gene3D" id="3.40.50.1820">
    <property type="entry name" value="alpha/beta hydrolase"/>
    <property type="match status" value="1"/>
</dbReference>
<protein>
    <recommendedName>
        <fullName evidence="2">Alpha/beta hydrolase fold-5 domain-containing protein</fullName>
    </recommendedName>
</protein>
<feature type="region of interest" description="Disordered" evidence="1">
    <location>
        <begin position="197"/>
        <end position="218"/>
    </location>
</feature>
<accession>A0ABT9YE31</accession>
<dbReference type="Proteomes" id="UP001225034">
    <property type="component" value="Unassembled WGS sequence"/>
</dbReference>
<proteinExistence type="predicted"/>
<evidence type="ECO:0000256" key="1">
    <source>
        <dbReference type="SAM" id="MobiDB-lite"/>
    </source>
</evidence>
<name>A0ABT9YE31_9BACI</name>
<dbReference type="EMBL" id="JAUSUA010000001">
    <property type="protein sequence ID" value="MDQ0205801.1"/>
    <property type="molecule type" value="Genomic_DNA"/>
</dbReference>
<gene>
    <name evidence="3" type="ORF">J2S05_000575</name>
</gene>
<feature type="domain" description="Alpha/beta hydrolase fold-5" evidence="2">
    <location>
        <begin position="59"/>
        <end position="221"/>
    </location>
</feature>
<dbReference type="Pfam" id="PF12695">
    <property type="entry name" value="Abhydrolase_5"/>
    <property type="match status" value="1"/>
</dbReference>
<evidence type="ECO:0000313" key="3">
    <source>
        <dbReference type="EMBL" id="MDQ0205801.1"/>
    </source>
</evidence>
<sequence length="234" mass="25357">MKKIWMRLLTILAAIILLVLIAAIVWASFTYEATESAEDLSGQEANGGWQFGQPDAEIGIIFYQGAKVEPNAYNYLGSGLSEEGYFVFVPTMPFNLAVLHPSKASNIISQYPDIDEWYIGGHSLGGAMAAAYAEDHADSLSGLFLLGAYSANDLSDTSLSVLDISGGLDGLSTPEKMDSYEENLPEETTSVVIEQGNHANFGDYGPQKGDNPSPLTPEEQHTLVVNELTEWINK</sequence>
<comment type="caution">
    <text evidence="3">The sequence shown here is derived from an EMBL/GenBank/DDBJ whole genome shotgun (WGS) entry which is preliminary data.</text>
</comment>
<evidence type="ECO:0000259" key="2">
    <source>
        <dbReference type="Pfam" id="PF12695"/>
    </source>
</evidence>
<reference evidence="3 4" key="1">
    <citation type="submission" date="2023-07" db="EMBL/GenBank/DDBJ databases">
        <title>Genomic Encyclopedia of Type Strains, Phase IV (KMG-IV): sequencing the most valuable type-strain genomes for metagenomic binning, comparative biology and taxonomic classification.</title>
        <authorList>
            <person name="Goeker M."/>
        </authorList>
    </citation>
    <scope>NUCLEOTIDE SEQUENCE [LARGE SCALE GENOMIC DNA]</scope>
    <source>
        <strain evidence="3 4">DSM 19154</strain>
    </source>
</reference>
<dbReference type="RefSeq" id="WP_306979744.1">
    <property type="nucleotide sequence ID" value="NZ_JAUSUA010000001.1"/>
</dbReference>
<dbReference type="InterPro" id="IPR029058">
    <property type="entry name" value="AB_hydrolase_fold"/>
</dbReference>
<keyword evidence="4" id="KW-1185">Reference proteome</keyword>
<dbReference type="InterPro" id="IPR029059">
    <property type="entry name" value="AB_hydrolase_5"/>
</dbReference>